<name>A0A2S1SUL7_9ACTN</name>
<dbReference type="KEGG" id="stir:DDW44_15925"/>
<evidence type="ECO:0000313" key="5">
    <source>
        <dbReference type="Proteomes" id="UP000244900"/>
    </source>
</evidence>
<keyword evidence="5" id="KW-1185">Reference proteome</keyword>
<dbReference type="Gene3D" id="2.180.10.10">
    <property type="entry name" value="RHS repeat-associated core"/>
    <property type="match status" value="1"/>
</dbReference>
<feature type="domain" description="Hint" evidence="3">
    <location>
        <begin position="2130"/>
        <end position="2235"/>
    </location>
</feature>
<dbReference type="SUPFAM" id="SSF51294">
    <property type="entry name" value="Hedgehog/intein (Hint) domain"/>
    <property type="match status" value="1"/>
</dbReference>
<dbReference type="EMBL" id="CP029188">
    <property type="protein sequence ID" value="AWI30095.1"/>
    <property type="molecule type" value="Genomic_DNA"/>
</dbReference>
<dbReference type="PANTHER" id="PTHR32305">
    <property type="match status" value="1"/>
</dbReference>
<feature type="region of interest" description="Disordered" evidence="2">
    <location>
        <begin position="1950"/>
        <end position="2002"/>
    </location>
</feature>
<dbReference type="InterPro" id="IPR056823">
    <property type="entry name" value="TEN-like_YD-shell"/>
</dbReference>
<dbReference type="SMART" id="SM00306">
    <property type="entry name" value="HintN"/>
    <property type="match status" value="1"/>
</dbReference>
<feature type="compositionally biased region" description="Low complexity" evidence="2">
    <location>
        <begin position="112"/>
        <end position="122"/>
    </location>
</feature>
<proteinExistence type="predicted"/>
<feature type="region of interest" description="Disordered" evidence="2">
    <location>
        <begin position="1"/>
        <end position="40"/>
    </location>
</feature>
<dbReference type="InterPro" id="IPR003587">
    <property type="entry name" value="Hint_dom_N"/>
</dbReference>
<feature type="region of interest" description="Disordered" evidence="2">
    <location>
        <begin position="1111"/>
        <end position="1137"/>
    </location>
</feature>
<keyword evidence="1" id="KW-0677">Repeat</keyword>
<organism evidence="4 5">
    <name type="scientific">Streptomyces tirandamycinicus</name>
    <dbReference type="NCBI Taxonomy" id="2174846"/>
    <lineage>
        <taxon>Bacteria</taxon>
        <taxon>Bacillati</taxon>
        <taxon>Actinomycetota</taxon>
        <taxon>Actinomycetes</taxon>
        <taxon>Kitasatosporales</taxon>
        <taxon>Streptomycetaceae</taxon>
        <taxon>Streptomyces</taxon>
    </lineage>
</organism>
<reference evidence="4 5" key="1">
    <citation type="submission" date="2018-05" db="EMBL/GenBank/DDBJ databases">
        <title>Complete genome sequence of sponge-derived Streptomyces sp. HNM0039.</title>
        <authorList>
            <person name="Huang X."/>
            <person name="Zhou S."/>
        </authorList>
    </citation>
    <scope>NUCLEOTIDE SEQUENCE [LARGE SCALE GENOMIC DNA]</scope>
    <source>
        <strain evidence="4 5">HNM0039</strain>
    </source>
</reference>
<accession>A0A2S1SUL7</accession>
<feature type="compositionally biased region" description="Polar residues" evidence="2">
    <location>
        <begin position="1123"/>
        <end position="1137"/>
    </location>
</feature>
<evidence type="ECO:0000256" key="2">
    <source>
        <dbReference type="SAM" id="MobiDB-lite"/>
    </source>
</evidence>
<gene>
    <name evidence="4" type="ORF">DDW44_15925</name>
</gene>
<dbReference type="InterPro" id="IPR022385">
    <property type="entry name" value="Rhs_assc_core"/>
</dbReference>
<dbReference type="NCBIfam" id="TIGR03696">
    <property type="entry name" value="Rhs_assc_core"/>
    <property type="match status" value="1"/>
</dbReference>
<dbReference type="InterPro" id="IPR036844">
    <property type="entry name" value="Hint_dom_sf"/>
</dbReference>
<dbReference type="CDD" id="cd00081">
    <property type="entry name" value="Hint"/>
    <property type="match status" value="1"/>
</dbReference>
<dbReference type="Pfam" id="PF25023">
    <property type="entry name" value="TEN_YD-shell"/>
    <property type="match status" value="1"/>
</dbReference>
<dbReference type="Pfam" id="PF07591">
    <property type="entry name" value="PT-HINT"/>
    <property type="match status" value="1"/>
</dbReference>
<dbReference type="Gene3D" id="2.170.16.10">
    <property type="entry name" value="Hedgehog/Intein (Hint) domain"/>
    <property type="match status" value="1"/>
</dbReference>
<dbReference type="Pfam" id="PF05593">
    <property type="entry name" value="RHS_repeat"/>
    <property type="match status" value="2"/>
</dbReference>
<feature type="compositionally biased region" description="Gly residues" evidence="2">
    <location>
        <begin position="1988"/>
        <end position="2001"/>
    </location>
</feature>
<dbReference type="Proteomes" id="UP000244900">
    <property type="component" value="Chromosome"/>
</dbReference>
<dbReference type="InterPro" id="IPR006530">
    <property type="entry name" value="YD"/>
</dbReference>
<feature type="region of interest" description="Disordered" evidence="2">
    <location>
        <begin position="94"/>
        <end position="125"/>
    </location>
</feature>
<evidence type="ECO:0000259" key="3">
    <source>
        <dbReference type="SMART" id="SM00306"/>
    </source>
</evidence>
<dbReference type="InterPro" id="IPR050708">
    <property type="entry name" value="T6SS_VgrG/RHS"/>
</dbReference>
<evidence type="ECO:0000256" key="1">
    <source>
        <dbReference type="ARBA" id="ARBA00022737"/>
    </source>
</evidence>
<dbReference type="InterPro" id="IPR031325">
    <property type="entry name" value="RHS_repeat"/>
</dbReference>
<dbReference type="PANTHER" id="PTHR32305:SF17">
    <property type="entry name" value="TRNA NUCLEASE WAPA"/>
    <property type="match status" value="1"/>
</dbReference>
<dbReference type="NCBIfam" id="TIGR01643">
    <property type="entry name" value="YD_repeat_2x"/>
    <property type="match status" value="3"/>
</dbReference>
<sequence length="2394" mass="254282">MSSSDSGRTFRLPGRVSRSRARVSPFTRRRSERRRTSAPRGTGIALSAVLVATLLPAQAWAIPPGDPRNGPNLVAVQQDTPADPDAVRIDENAAWSGDPVEPPAEYNPTDVAPPAGGNAAVPLDGADGELVQAGTLPVRIGQASPTETEPDPPAPSGTWDVEIEPRTTTEAADVDGAIITVTPPGTGSTPVDVELDYGAFEDLYGTEWSSRLRLTQLPECFLTTPELEECTTAVVVPSENDPSTETVRATVDPAASQAQGLSTQAGGGPVVLAATDSASGAGGTYKATPLSATGTWSAGGSGGGFSWTYPLTVPSPPAGPAPKVAFTYSSQSVDGRTSVANGQASWIGDGWDYHPGFVERRYRSCSDDRKNSPNNDNSANKKKSDLCWASENLVLSLGGSSTELVHDDASGAWVAADDDGARVEYKAKDGSAKASQTGEYDGEHWVVTTRDGTRYWFGRNALPGRATATNSAFTVPVFGNHDGEPCHATAYAESSCTQAWRWNLDYVEDVHGNAMIIDWKQETNRYAKNEKFKQPVPYVRGGHPTQILYGLRSDNLTGTPAGKVVFTVDERCIREGSTDCSDTEFESRNYEDKQPWWDTPSTLHCKVGAANCYVTAPTFWSRMRLTAVTAYGQRTPGTTSMSLVDRWNLHQSFPRQRTDTHPPLWLESITRTGYGTARDEAGNQLSSSLPPVSFLANVVDMPNRVARGTTDQTPDFDRLRVETIRTETGAEVYVDYSAPCPVGTTHPAPSGNTSRCFPVHWSPDPDLETPPLEWFNKYVVDSVTEKDRVARQPAVVTTYTYEGGAAWAKGTDEFTKPELRTYDQWRGYAAVVVKKGVTANAGKSDATEQSQTRTRYFRGMSGDAGRPAVTVKDSTGTETLGEDLLAHQGRVAETITYTKAGGSVVARELTWPYSRKTASRARPGLPALEAYRTGTTRTDSIQTVSGGATRTVRATMTYESTHDLPVTTHTRSLTPNGSGGWTTGDQTCATTSYVHNIGKHLIGLPERSRTTVGDCAAAASATGDQVVSDVRTAYDALGAFGINPVKGLPFQADTVGAAGTGWITSQRTAYDALGRVTEVTDAAGHSTTTAYSPVTGPAFEVTVTNALGHASTSVSDPARGNVLSVTDPNGRKTSSSYDDLGRVTGVWSPSRTQGTDSASALFTYQIADNKPPAVTTRTLRDNGTYEDTVAIYDGLLRPRQTQTEALGGGRIVTDSLYNAGGTVRQTNNGYLAAGEPEPLLFFPETVFEVPNSTETAYDGLDRAIRTTTLHEDVPQHSATVQYSGDWTLTRTGMSADGTTPLSGSRAAKTWTDALGRTSLIQHFTAADLTTDTDTSYVYDPRGKLAQVTDAEGNDWTYTYDARGRLTASTDPDTGSATFGYNALDQRIWSKDGQGREQHTLYDALGRQTELRDDSPTGSLVAKWTFDSLPGAKGHPVASTRYHNGAAFTSEVTGYDSEYRPTGSKTTIPSTSVTTGLAGTYAYSHSYTETGSLQSVQLPATPGGLAAEKVITRYNGEGAPVTTSGLAWYTADTRYSPYGEVLRTVSGEAPRRVWTTHIYNANTGRIHQSVTDRETLNPSRISALTYGYDTVGNITSITDTQSSSRVDRQCFAYDPMGRLVHAWTGTTGCPTASGAQGSGPDRAEVSPGIDGGGYWQSYAFDAIGNRTRMTVHDLADPGLDDVHTYTHGTTIGGSQPAPTVQPHTLTKVESTVREPGSTVNSQQTYAYDSFGNTTQRVIGGNTQALTWDRRNKLTSVDTDNNGTPNVTYLYDASGNRLIEDDGTTRTLYLGEAEITVNTSGQAMDARRYYSHPGAPTTVRTTGGKTTGHKLTVLLTDHHNTATNSVDQTAGQGILRRTYDPYGNPRGTEPADWPDRRTYLGVGIDDPATGLTHIGAREYDSTIGRFISADPLIDITDPMQMNGYTYANGSPVTGSDPSGLYCDSCNWDTPQGNLNGKSKPEGAHPVNTSKISKGGGSRPKGNGSQAGAPKGRGGSGVSTGTGRGPVCSVKEGNCFRDAMSDASPPSGPFLAVVTELVVGGLCVGGAVAAGVATGGAALAAAVGCGALAGAAGASVTNLMSPDADHSATGKLADQAEGAAWGATGGLLGWGIGTLAAHRATTAAAKVLGKCSRHSFLPGTRVKLADGSIKDIEDVTTEDKVLATDPETGETANKSVAAVITTEDDKEFITLTVSTDDGPEANTAEITATDSHPFWVPGLRKWVDAGDLKPGNLLRTSAGTYAQVTNVDHYTKRQRTHDLTVADIHTYYVLAGKTPVLVHNAGECPVTGLPHGALGESATLQRLQNEGYTNITREVRFKNSQGDVFRADFVAQNPAGNWVAVEVKTGRGASLTDNQALGYAELGHGGAVLNTSRVPGLKKGSTVTMKVEVDLWRCPDC</sequence>
<evidence type="ECO:0000313" key="4">
    <source>
        <dbReference type="EMBL" id="AWI30095.1"/>
    </source>
</evidence>
<feature type="compositionally biased region" description="Basic residues" evidence="2">
    <location>
        <begin position="17"/>
        <end position="37"/>
    </location>
</feature>
<protein>
    <recommendedName>
        <fullName evidence="3">Hint domain-containing protein</fullName>
    </recommendedName>
</protein>